<proteinExistence type="predicted"/>
<sequence length="114" mass="12489">MSLNHTKRIKDPLLGHGLVSTEALEPGDRIIQIKDPYLIVVEKDALDRVCSYCLAENDISALKRCTGCKIRMSSSRQTSWTSTNTGTGAVSSTESSGEDGNVYKITVYHGNQRV</sequence>
<evidence type="ECO:0000313" key="3">
    <source>
        <dbReference type="Proteomes" id="UP000005446"/>
    </source>
</evidence>
<feature type="region of interest" description="Disordered" evidence="1">
    <location>
        <begin position="78"/>
        <end position="97"/>
    </location>
</feature>
<comment type="caution">
    <text evidence="2">The sequence shown here is derived from an EMBL/GenBank/DDBJ whole genome shotgun (WGS) entry which is preliminary data.</text>
</comment>
<dbReference type="AlphaFoldDB" id="H0ERH9"/>
<dbReference type="Proteomes" id="UP000005446">
    <property type="component" value="Unassembled WGS sequence"/>
</dbReference>
<name>H0ERH9_GLAL7</name>
<protein>
    <submittedName>
        <fullName evidence="2">Uncharacterized protein</fullName>
    </submittedName>
</protein>
<evidence type="ECO:0000256" key="1">
    <source>
        <dbReference type="SAM" id="MobiDB-lite"/>
    </source>
</evidence>
<feature type="compositionally biased region" description="Polar residues" evidence="1">
    <location>
        <begin position="78"/>
        <end position="95"/>
    </location>
</feature>
<dbReference type="InParanoid" id="H0ERH9"/>
<accession>H0ERH9</accession>
<evidence type="ECO:0000313" key="2">
    <source>
        <dbReference type="EMBL" id="EHK98790.1"/>
    </source>
</evidence>
<dbReference type="HOGENOM" id="CLU_2121326_0_0_1"/>
<dbReference type="SUPFAM" id="SSF82199">
    <property type="entry name" value="SET domain"/>
    <property type="match status" value="1"/>
</dbReference>
<dbReference type="EMBL" id="AGUE01000135">
    <property type="protein sequence ID" value="EHK98790.1"/>
    <property type="molecule type" value="Genomic_DNA"/>
</dbReference>
<dbReference type="OrthoDB" id="5945798at2759"/>
<reference evidence="2 3" key="1">
    <citation type="journal article" date="2012" name="Eukaryot. Cell">
        <title>Genome sequence of the fungus Glarea lozoyensis: the first genome sequence of a species from the Helotiaceae family.</title>
        <authorList>
            <person name="Youssar L."/>
            <person name="Gruening B.A."/>
            <person name="Erxleben A."/>
            <person name="Guenther S."/>
            <person name="Huettel W."/>
        </authorList>
    </citation>
    <scope>NUCLEOTIDE SEQUENCE [LARGE SCALE GENOMIC DNA]</scope>
    <source>
        <strain evidence="3">ATCC 74030 / MF5533</strain>
    </source>
</reference>
<organism evidence="2 3">
    <name type="scientific">Glarea lozoyensis (strain ATCC 74030 / MF5533)</name>
    <dbReference type="NCBI Taxonomy" id="1104152"/>
    <lineage>
        <taxon>Eukaryota</taxon>
        <taxon>Fungi</taxon>
        <taxon>Dikarya</taxon>
        <taxon>Ascomycota</taxon>
        <taxon>Pezizomycotina</taxon>
        <taxon>Leotiomycetes</taxon>
        <taxon>Helotiales</taxon>
        <taxon>Helotiaceae</taxon>
        <taxon>Glarea</taxon>
    </lineage>
</organism>
<dbReference type="InterPro" id="IPR046341">
    <property type="entry name" value="SET_dom_sf"/>
</dbReference>
<gene>
    <name evidence="2" type="ORF">M7I_5298</name>
</gene>
<keyword evidence="3" id="KW-1185">Reference proteome</keyword>